<evidence type="ECO:0000313" key="2">
    <source>
        <dbReference type="EMBL" id="GAA3056695.1"/>
    </source>
</evidence>
<feature type="region of interest" description="Disordered" evidence="1">
    <location>
        <begin position="122"/>
        <end position="147"/>
    </location>
</feature>
<sequence length="168" mass="18092">MGMPSRTLRYSGRERPACRMNHTGVCGTGSRLHAFRKAESYVAVGWPVAGRSMALTSEVSHALPAAPPGWAAPGPGGTRARCRLRGRGCDASHRLRGRGPSDLVLLGGRARLEPLLRGRTRARLYPGGDGRNPTAPFPAKPPEASGVSPCERAFFPLLFPAWLRLRDD</sequence>
<name>A0ABP6LWH0_9ACTN</name>
<gene>
    <name evidence="2" type="ORF">GCM10010448_45060</name>
</gene>
<organism evidence="2 3">
    <name type="scientific">Streptomyces glomeratus</name>
    <dbReference type="NCBI Taxonomy" id="284452"/>
    <lineage>
        <taxon>Bacteria</taxon>
        <taxon>Bacillati</taxon>
        <taxon>Actinomycetota</taxon>
        <taxon>Actinomycetes</taxon>
        <taxon>Kitasatosporales</taxon>
        <taxon>Streptomycetaceae</taxon>
        <taxon>Streptomyces</taxon>
    </lineage>
</organism>
<protein>
    <submittedName>
        <fullName evidence="2">Uncharacterized protein</fullName>
    </submittedName>
</protein>
<keyword evidence="3" id="KW-1185">Reference proteome</keyword>
<accession>A0ABP6LWH0</accession>
<evidence type="ECO:0000313" key="3">
    <source>
        <dbReference type="Proteomes" id="UP001501532"/>
    </source>
</evidence>
<evidence type="ECO:0000256" key="1">
    <source>
        <dbReference type="SAM" id="MobiDB-lite"/>
    </source>
</evidence>
<comment type="caution">
    <text evidence="2">The sequence shown here is derived from an EMBL/GenBank/DDBJ whole genome shotgun (WGS) entry which is preliminary data.</text>
</comment>
<proteinExistence type="predicted"/>
<dbReference type="EMBL" id="BAAAUF010000045">
    <property type="protein sequence ID" value="GAA3056695.1"/>
    <property type="molecule type" value="Genomic_DNA"/>
</dbReference>
<reference evidence="3" key="1">
    <citation type="journal article" date="2019" name="Int. J. Syst. Evol. Microbiol.">
        <title>The Global Catalogue of Microorganisms (GCM) 10K type strain sequencing project: providing services to taxonomists for standard genome sequencing and annotation.</title>
        <authorList>
            <consortium name="The Broad Institute Genomics Platform"/>
            <consortium name="The Broad Institute Genome Sequencing Center for Infectious Disease"/>
            <person name="Wu L."/>
            <person name="Ma J."/>
        </authorList>
    </citation>
    <scope>NUCLEOTIDE SEQUENCE [LARGE SCALE GENOMIC DNA]</scope>
    <source>
        <strain evidence="3">JCM 9091</strain>
    </source>
</reference>
<dbReference type="Proteomes" id="UP001501532">
    <property type="component" value="Unassembled WGS sequence"/>
</dbReference>